<keyword evidence="2" id="KW-1185">Reference proteome</keyword>
<comment type="caution">
    <text evidence="1">The sequence shown here is derived from an EMBL/GenBank/DDBJ whole genome shotgun (WGS) entry which is preliminary data.</text>
</comment>
<reference evidence="1" key="1">
    <citation type="submission" date="2020-05" db="EMBL/GenBank/DDBJ databases">
        <title>Large-scale comparative analyses of tick genomes elucidate their genetic diversity and vector capacities.</title>
        <authorList>
            <person name="Jia N."/>
            <person name="Wang J."/>
            <person name="Shi W."/>
            <person name="Du L."/>
            <person name="Sun Y."/>
            <person name="Zhan W."/>
            <person name="Jiang J."/>
            <person name="Wang Q."/>
            <person name="Zhang B."/>
            <person name="Ji P."/>
            <person name="Sakyi L.B."/>
            <person name="Cui X."/>
            <person name="Yuan T."/>
            <person name="Jiang B."/>
            <person name="Yang W."/>
            <person name="Lam T.T.-Y."/>
            <person name="Chang Q."/>
            <person name="Ding S."/>
            <person name="Wang X."/>
            <person name="Zhu J."/>
            <person name="Ruan X."/>
            <person name="Zhao L."/>
            <person name="Wei J."/>
            <person name="Que T."/>
            <person name="Du C."/>
            <person name="Cheng J."/>
            <person name="Dai P."/>
            <person name="Han X."/>
            <person name="Huang E."/>
            <person name="Gao Y."/>
            <person name="Liu J."/>
            <person name="Shao H."/>
            <person name="Ye R."/>
            <person name="Li L."/>
            <person name="Wei W."/>
            <person name="Wang X."/>
            <person name="Wang C."/>
            <person name="Yang T."/>
            <person name="Huo Q."/>
            <person name="Li W."/>
            <person name="Guo W."/>
            <person name="Chen H."/>
            <person name="Zhou L."/>
            <person name="Ni X."/>
            <person name="Tian J."/>
            <person name="Zhou Y."/>
            <person name="Sheng Y."/>
            <person name="Liu T."/>
            <person name="Pan Y."/>
            <person name="Xia L."/>
            <person name="Li J."/>
            <person name="Zhao F."/>
            <person name="Cao W."/>
        </authorList>
    </citation>
    <scope>NUCLEOTIDE SEQUENCE</scope>
    <source>
        <strain evidence="1">Dsil-2018</strain>
    </source>
</reference>
<proteinExistence type="predicted"/>
<dbReference type="EMBL" id="CM023476">
    <property type="protein sequence ID" value="KAH7940969.1"/>
    <property type="molecule type" value="Genomic_DNA"/>
</dbReference>
<evidence type="ECO:0000313" key="2">
    <source>
        <dbReference type="Proteomes" id="UP000821865"/>
    </source>
</evidence>
<sequence>MLPGISPPPPFLVSPGTPAIPWPRWLRLFENFTLASGASELSAARRRALLLHCLGPEGQRIFDALPPPPPSNAPDHPPAHPSAGTAPLQTLSAVPKEASPEQGTNIDISGAHDMPPLTDCHRRDVPSKTWITTPAGPHQTQEASSADQLASPSRPVPLPVPPSPPVEGNGLDAEPPPDRPRRNRRPPGSRSSGLRCVVWCIRSAAPSGRHNTSIVHRVQPSCGETHVLINVAPEGSVVAAHAETGRKRSRDDERSRREDAAAEMRIINDGVRTKLNEVSDAGPKRIVTSLASTVTDVPLPKRSTACNDRTTTMVDRDGEVKHSTLNDERATKQIFPETPTTARSVNANGTTELTMFATTMQMMARLLERQMESQGNPANTRYTTGQRKCCNPDHYNARPHSNSPNVLRNRQRERRRMDHFSGEHALRGRASAWHRTDGVSLKSWTTWVAALRKEFDKRPLFCEWKEDETITDYMYCRLQRIKRGKYALCDDDIVDWLFRACAWKVQGPCSRLSTT</sequence>
<dbReference type="Proteomes" id="UP000821865">
    <property type="component" value="Chromosome 7"/>
</dbReference>
<name>A0ACB8CE05_DERSI</name>
<gene>
    <name evidence="1" type="ORF">HPB49_008540</name>
</gene>
<protein>
    <submittedName>
        <fullName evidence="1">Uncharacterized protein</fullName>
    </submittedName>
</protein>
<organism evidence="1 2">
    <name type="scientific">Dermacentor silvarum</name>
    <name type="common">Tick</name>
    <dbReference type="NCBI Taxonomy" id="543639"/>
    <lineage>
        <taxon>Eukaryota</taxon>
        <taxon>Metazoa</taxon>
        <taxon>Ecdysozoa</taxon>
        <taxon>Arthropoda</taxon>
        <taxon>Chelicerata</taxon>
        <taxon>Arachnida</taxon>
        <taxon>Acari</taxon>
        <taxon>Parasitiformes</taxon>
        <taxon>Ixodida</taxon>
        <taxon>Ixodoidea</taxon>
        <taxon>Ixodidae</taxon>
        <taxon>Rhipicephalinae</taxon>
        <taxon>Dermacentor</taxon>
    </lineage>
</organism>
<accession>A0ACB8CE05</accession>
<evidence type="ECO:0000313" key="1">
    <source>
        <dbReference type="EMBL" id="KAH7940969.1"/>
    </source>
</evidence>